<dbReference type="GO" id="GO:0016139">
    <property type="term" value="P:glycoside catabolic process"/>
    <property type="evidence" value="ECO:0007669"/>
    <property type="project" value="TreeGrafter"/>
</dbReference>
<keyword evidence="5" id="KW-0378">Hydrolase</keyword>
<evidence type="ECO:0000256" key="5">
    <source>
        <dbReference type="ARBA" id="ARBA00022801"/>
    </source>
</evidence>
<dbReference type="EMBL" id="AQHY01000039">
    <property type="protein sequence ID" value="EOA52758.1"/>
    <property type="molecule type" value="Genomic_DNA"/>
</dbReference>
<dbReference type="Gene3D" id="2.60.40.1180">
    <property type="entry name" value="Golgi alpha-mannosidase II"/>
    <property type="match status" value="1"/>
</dbReference>
<keyword evidence="9" id="KW-1185">Reference proteome</keyword>
<comment type="caution">
    <text evidence="8">The sequence shown here is derived from an EMBL/GenBank/DDBJ whole genome shotgun (WGS) entry which is preliminary data.</text>
</comment>
<proteinExistence type="inferred from homology"/>
<dbReference type="AlphaFoldDB" id="U6RC46"/>
<evidence type="ECO:0000313" key="9">
    <source>
        <dbReference type="Proteomes" id="UP000017831"/>
    </source>
</evidence>
<organism evidence="8 9">
    <name type="scientific">Phocaeicola massiliensis B84634 = Timone 84634 = DSM 17679 = JCM 13223</name>
    <dbReference type="NCBI Taxonomy" id="1121098"/>
    <lineage>
        <taxon>Bacteria</taxon>
        <taxon>Pseudomonadati</taxon>
        <taxon>Bacteroidota</taxon>
        <taxon>Bacteroidia</taxon>
        <taxon>Bacteroidales</taxon>
        <taxon>Bacteroidaceae</taxon>
        <taxon>Phocaeicola</taxon>
    </lineage>
</organism>
<dbReference type="EC" id="3.2.1.51" evidence="3"/>
<evidence type="ECO:0000256" key="6">
    <source>
        <dbReference type="ARBA" id="ARBA00023295"/>
    </source>
</evidence>
<accession>U6RC46</accession>
<dbReference type="SMART" id="SM00812">
    <property type="entry name" value="Alpha_L_fucos"/>
    <property type="match status" value="1"/>
</dbReference>
<name>U6RC46_9BACT</name>
<gene>
    <name evidence="8" type="ORF">HMPREF1534_03411</name>
</gene>
<dbReference type="InterPro" id="IPR016286">
    <property type="entry name" value="FUC_metazoa-typ"/>
</dbReference>
<keyword evidence="4" id="KW-0732">Signal</keyword>
<dbReference type="GO" id="GO:0005764">
    <property type="term" value="C:lysosome"/>
    <property type="evidence" value="ECO:0007669"/>
    <property type="project" value="TreeGrafter"/>
</dbReference>
<dbReference type="RefSeq" id="WP_005944039.1">
    <property type="nucleotide sequence ID" value="NZ_KB890331.1"/>
</dbReference>
<dbReference type="Proteomes" id="UP000017831">
    <property type="component" value="Unassembled WGS sequence"/>
</dbReference>
<keyword evidence="6" id="KW-0326">Glycosidase</keyword>
<comment type="function">
    <text evidence="1">Alpha-L-fucosidase is responsible for hydrolyzing the alpha-1,6-linked fucose joined to the reducing-end N-acetylglucosamine of the carbohydrate moieties of glycoproteins.</text>
</comment>
<dbReference type="PRINTS" id="PR00741">
    <property type="entry name" value="GLHYDRLASE29"/>
</dbReference>
<feature type="domain" description="Glycoside hydrolase family 29 N-terminal" evidence="7">
    <location>
        <begin position="26"/>
        <end position="339"/>
    </location>
</feature>
<comment type="similarity">
    <text evidence="2">Belongs to the glycosyl hydrolase 29 family.</text>
</comment>
<dbReference type="STRING" id="1121098.HMPREF1534_03411"/>
<dbReference type="eggNOG" id="COG3669">
    <property type="taxonomic scope" value="Bacteria"/>
</dbReference>
<evidence type="ECO:0000259" key="7">
    <source>
        <dbReference type="Pfam" id="PF01120"/>
    </source>
</evidence>
<dbReference type="PANTHER" id="PTHR10030">
    <property type="entry name" value="ALPHA-L-FUCOSIDASE"/>
    <property type="match status" value="1"/>
</dbReference>
<reference evidence="8 9" key="1">
    <citation type="submission" date="2013-04" db="EMBL/GenBank/DDBJ databases">
        <title>The Genome Sequence of Bacteroides massiliensis DSM 17679.</title>
        <authorList>
            <consortium name="The Broad Institute Genomics Platform"/>
            <person name="Earl A."/>
            <person name="Ward D."/>
            <person name="Feldgarden M."/>
            <person name="Gevers D."/>
            <person name="Martens E."/>
            <person name="Fenner L."/>
            <person name="Roux V."/>
            <person name="Mallet M.N."/>
            <person name="Raoult D."/>
            <person name="Walker B."/>
            <person name="Young S."/>
            <person name="Zeng Q."/>
            <person name="Gargeya S."/>
            <person name="Fitzgerald M."/>
            <person name="Haas B."/>
            <person name="Abouelleil A."/>
            <person name="Allen A.W."/>
            <person name="Alvarado L."/>
            <person name="Arachchi H.M."/>
            <person name="Berlin A.M."/>
            <person name="Chapman S.B."/>
            <person name="Gainer-Dewar J."/>
            <person name="Goldberg J."/>
            <person name="Griggs A."/>
            <person name="Gujja S."/>
            <person name="Hansen M."/>
            <person name="Howarth C."/>
            <person name="Imamovic A."/>
            <person name="Ireland A."/>
            <person name="Larimer J."/>
            <person name="McCowan C."/>
            <person name="Murphy C."/>
            <person name="Pearson M."/>
            <person name="Poon T.W."/>
            <person name="Priest M."/>
            <person name="Roberts A."/>
            <person name="Saif S."/>
            <person name="Shea T."/>
            <person name="Sisk P."/>
            <person name="Sykes S."/>
            <person name="Wortman J."/>
            <person name="Nusbaum C."/>
            <person name="Birren B."/>
        </authorList>
    </citation>
    <scope>NUCLEOTIDE SEQUENCE [LARGE SCALE GENOMIC DNA]</scope>
    <source>
        <strain evidence="9">B84634 / Timone 84634 / DSM 17679 / JCM 13223</strain>
    </source>
</reference>
<evidence type="ECO:0000256" key="2">
    <source>
        <dbReference type="ARBA" id="ARBA00007951"/>
    </source>
</evidence>
<dbReference type="PATRIC" id="fig|1121098.3.peg.3459"/>
<protein>
    <recommendedName>
        <fullName evidence="3">alpha-L-fucosidase</fullName>
        <ecNumber evidence="3">3.2.1.51</ecNumber>
    </recommendedName>
</protein>
<dbReference type="Pfam" id="PF01120">
    <property type="entry name" value="Alpha_L_fucos"/>
    <property type="match status" value="1"/>
</dbReference>
<dbReference type="OrthoDB" id="1389336at2"/>
<dbReference type="GO" id="GO:0006004">
    <property type="term" value="P:fucose metabolic process"/>
    <property type="evidence" value="ECO:0007669"/>
    <property type="project" value="InterPro"/>
</dbReference>
<dbReference type="InterPro" id="IPR000933">
    <property type="entry name" value="Glyco_hydro_29"/>
</dbReference>
<dbReference type="GeneID" id="60060745"/>
<dbReference type="GO" id="GO:0004560">
    <property type="term" value="F:alpha-L-fucosidase activity"/>
    <property type="evidence" value="ECO:0007669"/>
    <property type="project" value="InterPro"/>
</dbReference>
<dbReference type="InterPro" id="IPR017853">
    <property type="entry name" value="GH"/>
</dbReference>
<dbReference type="Gene3D" id="3.20.20.80">
    <property type="entry name" value="Glycosidases"/>
    <property type="match status" value="1"/>
</dbReference>
<sequence length="462" mass="53277">MNTRFLMTLCCCLLPFTLKGAGKEDMKWFTDAKFGMFIHWGLYSQTAGDWKGHPTKGGEHFMLYERIPVKEYALIANDFNPTEFNARKWVKTAKEAGMKYIVITSKHHDGFAMYHSACSDYNIVTRTPFARDPMKELADECRKQGLKFGFYYSLGRDWEDPDVPTNWPTKAGRSNTWDFPDEDNKNLQAYIDRKVLPQLTELLTNYGEIAMMWFDTPEMVTKEQSRSIRRLIERLQPHCLINSRIGNGLGDYRIIEQKLMNEIDPKPWEACLTMGANWGYNKYDTVYKKPDMMIRNLTDVVSKGGNLLLNIGPNPQGSFPQQTEPGLNAFRQWIKTNGEAIYGTSPWHTYGETSPLAHGKREEVKEGFHDAVFDGTPVNAIPDFRYTAKGNHVYVIVRHVPAGEFTLRAFKGYTDRIKRITLLDNKKTVEWKPTEEGLRICHIRRSSDAFPVYVLQVEMQAE</sequence>
<evidence type="ECO:0000256" key="4">
    <source>
        <dbReference type="ARBA" id="ARBA00022729"/>
    </source>
</evidence>
<dbReference type="SUPFAM" id="SSF51445">
    <property type="entry name" value="(Trans)glycosidases"/>
    <property type="match status" value="1"/>
</dbReference>
<dbReference type="HOGENOM" id="CLU_002934_0_2_10"/>
<dbReference type="InterPro" id="IPR057739">
    <property type="entry name" value="Glyco_hydro_29_N"/>
</dbReference>
<evidence type="ECO:0000256" key="3">
    <source>
        <dbReference type="ARBA" id="ARBA00012662"/>
    </source>
</evidence>
<dbReference type="InterPro" id="IPR013780">
    <property type="entry name" value="Glyco_hydro_b"/>
</dbReference>
<evidence type="ECO:0000256" key="1">
    <source>
        <dbReference type="ARBA" id="ARBA00004071"/>
    </source>
</evidence>
<dbReference type="PANTHER" id="PTHR10030:SF37">
    <property type="entry name" value="ALPHA-L-FUCOSIDASE-RELATED"/>
    <property type="match status" value="1"/>
</dbReference>
<evidence type="ECO:0000313" key="8">
    <source>
        <dbReference type="EMBL" id="EOA52758.1"/>
    </source>
</evidence>